<dbReference type="AlphaFoldDB" id="A0A9Q9LUV6"/>
<protein>
    <submittedName>
        <fullName evidence="1">Uncharacterized protein</fullName>
    </submittedName>
</protein>
<sequence>MLRTIMIGSRIMAQGQYVKTLTDGRMVLRVDGRLMVGHPVTQDKAA</sequence>
<evidence type="ECO:0000313" key="2">
    <source>
        <dbReference type="Proteomes" id="UP001057991"/>
    </source>
</evidence>
<name>A0A9Q9LUV6_9RHOB</name>
<dbReference type="GeneID" id="75104445"/>
<dbReference type="EMBL" id="CP080776">
    <property type="protein sequence ID" value="UWP95251.1"/>
    <property type="molecule type" value="Genomic_DNA"/>
</dbReference>
<organism evidence="1 2">
    <name type="scientific">Aliiroseovarius crassostreae</name>
    <dbReference type="NCBI Taxonomy" id="154981"/>
    <lineage>
        <taxon>Bacteria</taxon>
        <taxon>Pseudomonadati</taxon>
        <taxon>Pseudomonadota</taxon>
        <taxon>Alphaproteobacteria</taxon>
        <taxon>Rhodobacterales</taxon>
        <taxon>Paracoccaceae</taxon>
        <taxon>Aliiroseovarius</taxon>
    </lineage>
</organism>
<dbReference type="RefSeq" id="WP_173486229.1">
    <property type="nucleotide sequence ID" value="NZ_CP080772.1"/>
</dbReference>
<proteinExistence type="predicted"/>
<accession>A0A9Q9LUV6</accession>
<evidence type="ECO:0000313" key="1">
    <source>
        <dbReference type="EMBL" id="UWP95251.1"/>
    </source>
</evidence>
<reference evidence="1" key="1">
    <citation type="submission" date="2021-08" db="EMBL/GenBank/DDBJ databases">
        <authorList>
            <person name="Nwanade C."/>
            <person name="Wang M."/>
            <person name="Masoudi A."/>
            <person name="Yu Z."/>
            <person name="Liu J."/>
        </authorList>
    </citation>
    <scope>NUCLEOTIDE SEQUENCE</scope>
    <source>
        <strain evidence="1">S056</strain>
    </source>
</reference>
<gene>
    <name evidence="1" type="ORF">K3X48_13920</name>
</gene>
<dbReference type="Proteomes" id="UP001057991">
    <property type="component" value="Chromosome"/>
</dbReference>